<accession>A0ABQ8K9U9</accession>
<feature type="domain" description="AB hydrolase-1" evidence="1">
    <location>
        <begin position="140"/>
        <end position="426"/>
    </location>
</feature>
<dbReference type="Proteomes" id="UP000814176">
    <property type="component" value="Unassembled WGS sequence"/>
</dbReference>
<dbReference type="EMBL" id="JADCUA010000016">
    <property type="protein sequence ID" value="KAH9834037.1"/>
    <property type="molecule type" value="Genomic_DNA"/>
</dbReference>
<evidence type="ECO:0000313" key="2">
    <source>
        <dbReference type="EMBL" id="KAH9834037.1"/>
    </source>
</evidence>
<dbReference type="SUPFAM" id="SSF53474">
    <property type="entry name" value="alpha/beta-Hydrolases"/>
    <property type="match status" value="1"/>
</dbReference>
<evidence type="ECO:0000313" key="3">
    <source>
        <dbReference type="Proteomes" id="UP000814176"/>
    </source>
</evidence>
<proteinExistence type="predicted"/>
<protein>
    <submittedName>
        <fullName evidence="2">Alpha/beta-hydrolase</fullName>
    </submittedName>
</protein>
<comment type="caution">
    <text evidence="2">The sequence shown here is derived from an EMBL/GenBank/DDBJ whole genome shotgun (WGS) entry which is preliminary data.</text>
</comment>
<dbReference type="Pfam" id="PF12697">
    <property type="entry name" value="Abhydrolase_6"/>
    <property type="match status" value="1"/>
</dbReference>
<dbReference type="RefSeq" id="XP_047776693.1">
    <property type="nucleotide sequence ID" value="XM_047916661.1"/>
</dbReference>
<gene>
    <name evidence="2" type="ORF">C8Q71DRAFT_157312</name>
</gene>
<evidence type="ECO:0000259" key="1">
    <source>
        <dbReference type="Pfam" id="PF12697"/>
    </source>
</evidence>
<name>A0ABQ8K9U9_9APHY</name>
<reference evidence="2 3" key="1">
    <citation type="journal article" date="2021" name="Environ. Microbiol.">
        <title>Gene family expansions and transcriptome signatures uncover fungal adaptations to wood decay.</title>
        <authorList>
            <person name="Hage H."/>
            <person name="Miyauchi S."/>
            <person name="Viragh M."/>
            <person name="Drula E."/>
            <person name="Min B."/>
            <person name="Chaduli D."/>
            <person name="Navarro D."/>
            <person name="Favel A."/>
            <person name="Norest M."/>
            <person name="Lesage-Meessen L."/>
            <person name="Balint B."/>
            <person name="Merenyi Z."/>
            <person name="de Eugenio L."/>
            <person name="Morin E."/>
            <person name="Martinez A.T."/>
            <person name="Baldrian P."/>
            <person name="Stursova M."/>
            <person name="Martinez M.J."/>
            <person name="Novotny C."/>
            <person name="Magnuson J.K."/>
            <person name="Spatafora J.W."/>
            <person name="Maurice S."/>
            <person name="Pangilinan J."/>
            <person name="Andreopoulos W."/>
            <person name="LaButti K."/>
            <person name="Hundley H."/>
            <person name="Na H."/>
            <person name="Kuo A."/>
            <person name="Barry K."/>
            <person name="Lipzen A."/>
            <person name="Henrissat B."/>
            <person name="Riley R."/>
            <person name="Ahrendt S."/>
            <person name="Nagy L.G."/>
            <person name="Grigoriev I.V."/>
            <person name="Martin F."/>
            <person name="Rosso M.N."/>
        </authorList>
    </citation>
    <scope>NUCLEOTIDE SEQUENCE [LARGE SCALE GENOMIC DNA]</scope>
    <source>
        <strain evidence="2 3">CIRM-BRFM 1785</strain>
    </source>
</reference>
<dbReference type="Gene3D" id="3.40.50.1820">
    <property type="entry name" value="alpha/beta hydrolase"/>
    <property type="match status" value="1"/>
</dbReference>
<dbReference type="InterPro" id="IPR000073">
    <property type="entry name" value="AB_hydrolase_1"/>
</dbReference>
<organism evidence="2 3">
    <name type="scientific">Rhodofomes roseus</name>
    <dbReference type="NCBI Taxonomy" id="34475"/>
    <lineage>
        <taxon>Eukaryota</taxon>
        <taxon>Fungi</taxon>
        <taxon>Dikarya</taxon>
        <taxon>Basidiomycota</taxon>
        <taxon>Agaricomycotina</taxon>
        <taxon>Agaricomycetes</taxon>
        <taxon>Polyporales</taxon>
        <taxon>Rhodofomes</taxon>
    </lineage>
</organism>
<dbReference type="InterPro" id="IPR029058">
    <property type="entry name" value="AB_hydrolase_fold"/>
</dbReference>
<keyword evidence="3" id="KW-1185">Reference proteome</keyword>
<dbReference type="GeneID" id="71997393"/>
<sequence length="445" mass="49342">MSVSPPLCYPRYGGQPTSDGIPVPPLLPLMPPQAYSTALDHNLPGPANVANYRRTSHLIPAASPRSLPYTSPLREDATRSERVDAKALAHALIDAKVQFETGPAQRQYKGGSQAALWNCVDRYVRQDPPIDLRNRGMTLFLTHATGFPRQIWEPTLVRLFSHAQQDASLLIDEVWSFESVQHGDSGVLNDRELRDVFDWQDQCRDICNFLLHYLPVHCSSAPLPPRLAYIGTRPERRQVIGIGHSYGGTTITRVAIEQPGLFQRLILVEPMITPPTFTRGKGLDLLLRGALSKRSRWPSRAHAKSDILQSRSSNTWHLDVVDVFVEHGLIEQCGDAPGAVRLKTRPFDEAVVYCEWNVCYETWTGLKDIPSGLGLHWIMSAKSNVTTGGTAMTQETVWRRAENASNVRVGGAGHLIVQEAPDELASELVKALSGQPLPPLPRSQL</sequence>